<reference evidence="2 3" key="1">
    <citation type="submission" date="2020-08" db="EMBL/GenBank/DDBJ databases">
        <title>Sequencing the genomes of 1000 actinobacteria strains.</title>
        <authorList>
            <person name="Klenk H.-P."/>
        </authorList>
    </citation>
    <scope>NUCLEOTIDE SEQUENCE [LARGE SCALE GENOMIC DNA]</scope>
    <source>
        <strain evidence="2 3">DSM 45084</strain>
    </source>
</reference>
<keyword evidence="3" id="KW-1185">Reference proteome</keyword>
<feature type="transmembrane region" description="Helical" evidence="1">
    <location>
        <begin position="226"/>
        <end position="247"/>
    </location>
</feature>
<evidence type="ECO:0000256" key="1">
    <source>
        <dbReference type="SAM" id="Phobius"/>
    </source>
</evidence>
<comment type="caution">
    <text evidence="2">The sequence shown here is derived from an EMBL/GenBank/DDBJ whole genome shotgun (WGS) entry which is preliminary data.</text>
</comment>
<evidence type="ECO:0000313" key="2">
    <source>
        <dbReference type="EMBL" id="MBB4963015.1"/>
    </source>
</evidence>
<keyword evidence="1" id="KW-0472">Membrane</keyword>
<accession>A0A7W7T0H4</accession>
<feature type="transmembrane region" description="Helical" evidence="1">
    <location>
        <begin position="21"/>
        <end position="43"/>
    </location>
</feature>
<evidence type="ECO:0000313" key="3">
    <source>
        <dbReference type="Proteomes" id="UP000542674"/>
    </source>
</evidence>
<dbReference type="PANTHER" id="PTHR36832:SF2">
    <property type="entry name" value="INTEGRAL MEMBRANE PROTEIN"/>
    <property type="match status" value="1"/>
</dbReference>
<dbReference type="RefSeq" id="WP_184665851.1">
    <property type="nucleotide sequence ID" value="NZ_BAABAI010000004.1"/>
</dbReference>
<feature type="transmembrane region" description="Helical" evidence="1">
    <location>
        <begin position="55"/>
        <end position="76"/>
    </location>
</feature>
<feature type="transmembrane region" description="Helical" evidence="1">
    <location>
        <begin position="140"/>
        <end position="161"/>
    </location>
</feature>
<gene>
    <name evidence="2" type="ORF">F4559_000374</name>
</gene>
<dbReference type="EMBL" id="JACHJS010000001">
    <property type="protein sequence ID" value="MBB4963015.1"/>
    <property type="molecule type" value="Genomic_DNA"/>
</dbReference>
<sequence>MRLYARLAAAGFRRHSTYRQAMLAGVAANVVFGFLRTAILVAVVSSAGTVAGYDVPAAVSYVWLGQGIIGFINLWGDTELGERVRSGDVVVDLYRPWDLQAALYAQDVGRAGFTALIRFVPPTAVGAVFFPFHWPDAGTWPLFALSLALSLTVSFGVRFLVNLSTFWLLDNRGIMSLYNALVWVMCGLGLPLAFFPDWARTLLWCTPFPSTLQAPVDVYLGHGPQWITLAHQVFWAVALILLGRLVLARAVRRVVVQGG</sequence>
<proteinExistence type="predicted"/>
<keyword evidence="1" id="KW-1133">Transmembrane helix</keyword>
<keyword evidence="1" id="KW-0812">Transmembrane</keyword>
<dbReference type="Proteomes" id="UP000542674">
    <property type="component" value="Unassembled WGS sequence"/>
</dbReference>
<protein>
    <submittedName>
        <fullName evidence="2">ABC-2 type transport system permease protein</fullName>
    </submittedName>
</protein>
<feature type="transmembrane region" description="Helical" evidence="1">
    <location>
        <begin position="173"/>
        <end position="194"/>
    </location>
</feature>
<organism evidence="2 3">
    <name type="scientific">Saccharothrix violaceirubra</name>
    <dbReference type="NCBI Taxonomy" id="413306"/>
    <lineage>
        <taxon>Bacteria</taxon>
        <taxon>Bacillati</taxon>
        <taxon>Actinomycetota</taxon>
        <taxon>Actinomycetes</taxon>
        <taxon>Pseudonocardiales</taxon>
        <taxon>Pseudonocardiaceae</taxon>
        <taxon>Saccharothrix</taxon>
    </lineage>
</organism>
<name>A0A7W7T0H4_9PSEU</name>
<dbReference type="AlphaFoldDB" id="A0A7W7T0H4"/>
<dbReference type="InterPro" id="IPR010390">
    <property type="entry name" value="ABC-2_transporter-like"/>
</dbReference>
<feature type="transmembrane region" description="Helical" evidence="1">
    <location>
        <begin position="115"/>
        <end position="134"/>
    </location>
</feature>
<dbReference type="PANTHER" id="PTHR36832">
    <property type="entry name" value="SLR1174 PROTEIN-RELATED"/>
    <property type="match status" value="1"/>
</dbReference>
<dbReference type="Pfam" id="PF06182">
    <property type="entry name" value="ABC2_membrane_6"/>
    <property type="match status" value="1"/>
</dbReference>